<proteinExistence type="predicted"/>
<name>A0AAW1CN02_9HEMI</name>
<dbReference type="PANTHER" id="PTHR17901">
    <property type="entry name" value="MAGNESIUM-DEPENDENT PHOSPHATASE 1 MDP1"/>
    <property type="match status" value="1"/>
</dbReference>
<reference evidence="1 2" key="1">
    <citation type="submission" date="2022-12" db="EMBL/GenBank/DDBJ databases">
        <title>Chromosome-level genome assembly of true bugs.</title>
        <authorList>
            <person name="Ma L."/>
            <person name="Li H."/>
        </authorList>
    </citation>
    <scope>NUCLEOTIDE SEQUENCE [LARGE SCALE GENOMIC DNA]</scope>
    <source>
        <strain evidence="1">Lab_2022b</strain>
    </source>
</reference>
<evidence type="ECO:0000313" key="1">
    <source>
        <dbReference type="EMBL" id="KAK9499445.1"/>
    </source>
</evidence>
<dbReference type="SUPFAM" id="SSF56784">
    <property type="entry name" value="HAD-like"/>
    <property type="match status" value="1"/>
</dbReference>
<dbReference type="Proteomes" id="UP001461498">
    <property type="component" value="Unassembled WGS sequence"/>
</dbReference>
<evidence type="ECO:0000313" key="2">
    <source>
        <dbReference type="Proteomes" id="UP001461498"/>
    </source>
</evidence>
<dbReference type="Pfam" id="PF12689">
    <property type="entry name" value="Acid_PPase"/>
    <property type="match status" value="1"/>
</dbReference>
<dbReference type="PANTHER" id="PTHR17901:SF14">
    <property type="entry name" value="MAGNESIUM-DEPENDENT PHOSPHATASE 1"/>
    <property type="match status" value="1"/>
</dbReference>
<dbReference type="AlphaFoldDB" id="A0AAW1CN02"/>
<organism evidence="1 2">
    <name type="scientific">Rhynocoris fuscipes</name>
    <dbReference type="NCBI Taxonomy" id="488301"/>
    <lineage>
        <taxon>Eukaryota</taxon>
        <taxon>Metazoa</taxon>
        <taxon>Ecdysozoa</taxon>
        <taxon>Arthropoda</taxon>
        <taxon>Hexapoda</taxon>
        <taxon>Insecta</taxon>
        <taxon>Pterygota</taxon>
        <taxon>Neoptera</taxon>
        <taxon>Paraneoptera</taxon>
        <taxon>Hemiptera</taxon>
        <taxon>Heteroptera</taxon>
        <taxon>Panheteroptera</taxon>
        <taxon>Cimicomorpha</taxon>
        <taxon>Reduviidae</taxon>
        <taxon>Harpactorinae</taxon>
        <taxon>Harpactorini</taxon>
        <taxon>Rhynocoris</taxon>
    </lineage>
</organism>
<keyword evidence="2" id="KW-1185">Reference proteome</keyword>
<dbReference type="EMBL" id="JAPXFL010000011">
    <property type="protein sequence ID" value="KAK9499445.1"/>
    <property type="molecule type" value="Genomic_DNA"/>
</dbReference>
<dbReference type="InterPro" id="IPR023214">
    <property type="entry name" value="HAD_sf"/>
</dbReference>
<comment type="caution">
    <text evidence="1">The sequence shown here is derived from an EMBL/GenBank/DDBJ whole genome shotgun (WGS) entry which is preliminary data.</text>
</comment>
<dbReference type="Gene3D" id="3.40.50.1000">
    <property type="entry name" value="HAD superfamily/HAD-like"/>
    <property type="match status" value="1"/>
</dbReference>
<sequence>MAVASRITDIALAYQLLHLLDLRKYFICVEIYPTRKTLHFTQIQKKTGLPFRDMVFYDDDVRNLKCIDKLGVRVIQVVDGINGKVIQY</sequence>
<dbReference type="InterPro" id="IPR036412">
    <property type="entry name" value="HAD-like_sf"/>
</dbReference>
<evidence type="ECO:0008006" key="3">
    <source>
        <dbReference type="Google" id="ProtNLM"/>
    </source>
</evidence>
<dbReference type="InterPro" id="IPR010036">
    <property type="entry name" value="MDP_1_eu_arc"/>
</dbReference>
<dbReference type="GO" id="GO:0003993">
    <property type="term" value="F:acid phosphatase activity"/>
    <property type="evidence" value="ECO:0007669"/>
    <property type="project" value="TreeGrafter"/>
</dbReference>
<gene>
    <name evidence="1" type="ORF">O3M35_002477</name>
</gene>
<accession>A0AAW1CN02</accession>
<protein>
    <recommendedName>
        <fullName evidence="3">Magnesium-dependent phosphatase 1</fullName>
    </recommendedName>
</protein>